<dbReference type="PANTHER" id="PTHR33048:SF47">
    <property type="entry name" value="INTEGRAL MEMBRANE PROTEIN-RELATED"/>
    <property type="match status" value="1"/>
</dbReference>
<evidence type="ECO:0000256" key="5">
    <source>
        <dbReference type="ARBA" id="ARBA00038359"/>
    </source>
</evidence>
<evidence type="ECO:0000256" key="4">
    <source>
        <dbReference type="ARBA" id="ARBA00023136"/>
    </source>
</evidence>
<dbReference type="Proteomes" id="UP001150941">
    <property type="component" value="Unassembled WGS sequence"/>
</dbReference>
<dbReference type="GO" id="GO:0016020">
    <property type="term" value="C:membrane"/>
    <property type="evidence" value="ECO:0007669"/>
    <property type="project" value="UniProtKB-SubCell"/>
</dbReference>
<protein>
    <recommendedName>
        <fullName evidence="7">Rhodopsin domain-containing protein</fullName>
    </recommendedName>
</protein>
<feature type="transmembrane region" description="Helical" evidence="6">
    <location>
        <begin position="49"/>
        <end position="75"/>
    </location>
</feature>
<dbReference type="GeneID" id="83202143"/>
<name>A0A9W9P1U5_9EURO</name>
<evidence type="ECO:0000256" key="2">
    <source>
        <dbReference type="ARBA" id="ARBA00022692"/>
    </source>
</evidence>
<evidence type="ECO:0000256" key="3">
    <source>
        <dbReference type="ARBA" id="ARBA00022989"/>
    </source>
</evidence>
<dbReference type="InterPro" id="IPR049326">
    <property type="entry name" value="Rhodopsin_dom_fungi"/>
</dbReference>
<accession>A0A9W9P1U5</accession>
<keyword evidence="9" id="KW-1185">Reference proteome</keyword>
<dbReference type="AlphaFoldDB" id="A0A9W9P1U5"/>
<evidence type="ECO:0000259" key="7">
    <source>
        <dbReference type="Pfam" id="PF20684"/>
    </source>
</evidence>
<feature type="domain" description="Rhodopsin" evidence="7">
    <location>
        <begin position="33"/>
        <end position="275"/>
    </location>
</feature>
<feature type="transmembrane region" description="Helical" evidence="6">
    <location>
        <begin position="16"/>
        <end position="37"/>
    </location>
</feature>
<keyword evidence="4 6" id="KW-0472">Membrane</keyword>
<dbReference type="InterPro" id="IPR052337">
    <property type="entry name" value="SAT4-like"/>
</dbReference>
<dbReference type="PANTHER" id="PTHR33048">
    <property type="entry name" value="PTH11-LIKE INTEGRAL MEMBRANE PROTEIN (AFU_ORTHOLOGUE AFUA_5G11245)"/>
    <property type="match status" value="1"/>
</dbReference>
<keyword evidence="2 6" id="KW-0812">Transmembrane</keyword>
<dbReference type="RefSeq" id="XP_058330580.1">
    <property type="nucleotide sequence ID" value="XM_058474840.1"/>
</dbReference>
<proteinExistence type="inferred from homology"/>
<evidence type="ECO:0000313" key="8">
    <source>
        <dbReference type="EMBL" id="KAJ5232587.1"/>
    </source>
</evidence>
<dbReference type="Pfam" id="PF20684">
    <property type="entry name" value="Fung_rhodopsin"/>
    <property type="match status" value="1"/>
</dbReference>
<evidence type="ECO:0000256" key="1">
    <source>
        <dbReference type="ARBA" id="ARBA00004141"/>
    </source>
</evidence>
<feature type="transmembrane region" description="Helical" evidence="6">
    <location>
        <begin position="210"/>
        <end position="231"/>
    </location>
</feature>
<feature type="transmembrane region" description="Helical" evidence="6">
    <location>
        <begin position="174"/>
        <end position="198"/>
    </location>
</feature>
<evidence type="ECO:0000313" key="9">
    <source>
        <dbReference type="Proteomes" id="UP001150941"/>
    </source>
</evidence>
<organism evidence="8 9">
    <name type="scientific">Penicillium chermesinum</name>
    <dbReference type="NCBI Taxonomy" id="63820"/>
    <lineage>
        <taxon>Eukaryota</taxon>
        <taxon>Fungi</taxon>
        <taxon>Dikarya</taxon>
        <taxon>Ascomycota</taxon>
        <taxon>Pezizomycotina</taxon>
        <taxon>Eurotiomycetes</taxon>
        <taxon>Eurotiomycetidae</taxon>
        <taxon>Eurotiales</taxon>
        <taxon>Aspergillaceae</taxon>
        <taxon>Penicillium</taxon>
    </lineage>
</organism>
<feature type="transmembrane region" description="Helical" evidence="6">
    <location>
        <begin position="251"/>
        <end position="275"/>
    </location>
</feature>
<dbReference type="OrthoDB" id="3529975at2759"/>
<reference evidence="8" key="2">
    <citation type="journal article" date="2023" name="IMA Fungus">
        <title>Comparative genomic study of the Penicillium genus elucidates a diverse pangenome and 15 lateral gene transfer events.</title>
        <authorList>
            <person name="Petersen C."/>
            <person name="Sorensen T."/>
            <person name="Nielsen M.R."/>
            <person name="Sondergaard T.E."/>
            <person name="Sorensen J.L."/>
            <person name="Fitzpatrick D.A."/>
            <person name="Frisvad J.C."/>
            <person name="Nielsen K.L."/>
        </authorList>
    </citation>
    <scope>NUCLEOTIDE SEQUENCE</scope>
    <source>
        <strain evidence="8">IBT 19713</strain>
    </source>
</reference>
<dbReference type="EMBL" id="JAPQKS010000004">
    <property type="protein sequence ID" value="KAJ5232587.1"/>
    <property type="molecule type" value="Genomic_DNA"/>
</dbReference>
<comment type="subcellular location">
    <subcellularLocation>
        <location evidence="1">Membrane</location>
        <topology evidence="1">Multi-pass membrane protein</topology>
    </subcellularLocation>
</comment>
<comment type="similarity">
    <text evidence="5">Belongs to the SAT4 family.</text>
</comment>
<keyword evidence="3 6" id="KW-1133">Transmembrane helix</keyword>
<reference evidence="8" key="1">
    <citation type="submission" date="2022-11" db="EMBL/GenBank/DDBJ databases">
        <authorList>
            <person name="Petersen C."/>
        </authorList>
    </citation>
    <scope>NUCLEOTIDE SEQUENCE</scope>
    <source>
        <strain evidence="8">IBT 19713</strain>
    </source>
</reference>
<comment type="caution">
    <text evidence="8">The sequence shown here is derived from an EMBL/GenBank/DDBJ whole genome shotgun (WGS) entry which is preliminary data.</text>
</comment>
<sequence>MGLDIPDGTPNRGPGMMALCILLLVLTTFMTVIRVVSKVITKQSWWWDDWFALLSWPAEVVVISLLLAWITLGFGLHEKFIAIQNPSYLVQGAKYFYAAVLFFDTSICLPKISALFFYARVFNAPNKTLRVHLWILGALVAGWLLSAYFVTIWQCDPVAKAWDPTIPGKCVNTYAWYTATATISCAIDMWILIIPIPLIWRLNSSLRRRIYLLAAFLLTYSVIVVSIGRMIATTQLIPKVNEDETWWLPVYLYWAILEGSLSIISISVPNAIALVKHFQAPRKSSIESKTKLSKLTPGYVLSQSQNYASIHGGGTSISDASDNLELVQTRDGDVEMAPGNIRVKTNIHVH</sequence>
<feature type="transmembrane region" description="Helical" evidence="6">
    <location>
        <begin position="131"/>
        <end position="154"/>
    </location>
</feature>
<gene>
    <name evidence="8" type="ORF">N7468_005543</name>
</gene>
<evidence type="ECO:0000256" key="6">
    <source>
        <dbReference type="SAM" id="Phobius"/>
    </source>
</evidence>
<feature type="transmembrane region" description="Helical" evidence="6">
    <location>
        <begin position="95"/>
        <end position="119"/>
    </location>
</feature>